<reference evidence="4" key="1">
    <citation type="submission" date="2023-08" db="EMBL/GenBank/DDBJ databases">
        <authorList>
            <person name="Chen Y."/>
            <person name="Shah S."/>
            <person name="Dougan E. K."/>
            <person name="Thang M."/>
            <person name="Chan C."/>
        </authorList>
    </citation>
    <scope>NUCLEOTIDE SEQUENCE</scope>
</reference>
<dbReference type="AlphaFoldDB" id="A0AA36HPF0"/>
<sequence length="362" mass="40607">MSLSNSMAAAGGLAAAAAAVAAALWVAKLQKSLAAVKERKEQLAWELMSMRNSFMHSESASKNGTFPEFQPQPGDVVISTYPKCGTTWMMQIVHGLRSKGDMNFDEITEVSPWDICAELAGWDLNAPQGFTPRMFKSHEPFEKVGKSKGTAREDVGEAKYIYVMRDPADAFVSFWHFMPSYMGLLPGDISATTFCDAIFAGTSCAGTIWSHMLGWYPVRQHPNVLFIHFETLLENLEEQVALVSKFLGIQLPPPDFQKVLKQATHKWMSHPDNHRFFDDHILWAAVKERSHMPESAQFKVGKVRKGGGKTGESKALPAHVTNRLHEMWKATVQKQLGFQDYTELRKHVERENKARFTTNGTK</sequence>
<dbReference type="Pfam" id="PF00685">
    <property type="entry name" value="Sulfotransfer_1"/>
    <property type="match status" value="1"/>
</dbReference>
<keyword evidence="5" id="KW-1185">Reference proteome</keyword>
<organism evidence="4 5">
    <name type="scientific">Effrenium voratum</name>
    <dbReference type="NCBI Taxonomy" id="2562239"/>
    <lineage>
        <taxon>Eukaryota</taxon>
        <taxon>Sar</taxon>
        <taxon>Alveolata</taxon>
        <taxon>Dinophyceae</taxon>
        <taxon>Suessiales</taxon>
        <taxon>Symbiodiniaceae</taxon>
        <taxon>Effrenium</taxon>
    </lineage>
</organism>
<dbReference type="Gene3D" id="3.40.50.300">
    <property type="entry name" value="P-loop containing nucleotide triphosphate hydrolases"/>
    <property type="match status" value="1"/>
</dbReference>
<dbReference type="GO" id="GO:0008146">
    <property type="term" value="F:sulfotransferase activity"/>
    <property type="evidence" value="ECO:0007669"/>
    <property type="project" value="InterPro"/>
</dbReference>
<evidence type="ECO:0000313" key="4">
    <source>
        <dbReference type="EMBL" id="CAJ1371868.1"/>
    </source>
</evidence>
<gene>
    <name evidence="4" type="ORF">EVOR1521_LOCUS2078</name>
</gene>
<name>A0AA36HPF0_9DINO</name>
<comment type="caution">
    <text evidence="4">The sequence shown here is derived from an EMBL/GenBank/DDBJ whole genome shotgun (WGS) entry which is preliminary data.</text>
</comment>
<dbReference type="PANTHER" id="PTHR11783">
    <property type="entry name" value="SULFOTRANSFERASE SULT"/>
    <property type="match status" value="1"/>
</dbReference>
<keyword evidence="2" id="KW-0808">Transferase</keyword>
<dbReference type="SUPFAM" id="SSF52540">
    <property type="entry name" value="P-loop containing nucleoside triphosphate hydrolases"/>
    <property type="match status" value="1"/>
</dbReference>
<dbReference type="InterPro" id="IPR027417">
    <property type="entry name" value="P-loop_NTPase"/>
</dbReference>
<dbReference type="InterPro" id="IPR000863">
    <property type="entry name" value="Sulfotransferase_dom"/>
</dbReference>
<evidence type="ECO:0000256" key="2">
    <source>
        <dbReference type="ARBA" id="ARBA00022679"/>
    </source>
</evidence>
<dbReference type="EMBL" id="CAUJNA010000102">
    <property type="protein sequence ID" value="CAJ1371868.1"/>
    <property type="molecule type" value="Genomic_DNA"/>
</dbReference>
<comment type="similarity">
    <text evidence="1">Belongs to the sulfotransferase 1 family.</text>
</comment>
<accession>A0AA36HPF0</accession>
<proteinExistence type="inferred from homology"/>
<dbReference type="Proteomes" id="UP001178507">
    <property type="component" value="Unassembled WGS sequence"/>
</dbReference>
<feature type="domain" description="Sulfotransferase" evidence="3">
    <location>
        <begin position="74"/>
        <end position="269"/>
    </location>
</feature>
<protein>
    <recommendedName>
        <fullName evidence="3">Sulfotransferase domain-containing protein</fullName>
    </recommendedName>
</protein>
<evidence type="ECO:0000259" key="3">
    <source>
        <dbReference type="Pfam" id="PF00685"/>
    </source>
</evidence>
<evidence type="ECO:0000256" key="1">
    <source>
        <dbReference type="ARBA" id="ARBA00005771"/>
    </source>
</evidence>
<evidence type="ECO:0000313" key="5">
    <source>
        <dbReference type="Proteomes" id="UP001178507"/>
    </source>
</evidence>